<accession>A0A8S3F953</accession>
<organism evidence="2 3">
    <name type="scientific">Rotaria magnacalcarata</name>
    <dbReference type="NCBI Taxonomy" id="392030"/>
    <lineage>
        <taxon>Eukaryota</taxon>
        <taxon>Metazoa</taxon>
        <taxon>Spiralia</taxon>
        <taxon>Gnathifera</taxon>
        <taxon>Rotifera</taxon>
        <taxon>Eurotatoria</taxon>
        <taxon>Bdelloidea</taxon>
        <taxon>Philodinida</taxon>
        <taxon>Philodinidae</taxon>
        <taxon>Rotaria</taxon>
    </lineage>
</organism>
<evidence type="ECO:0000313" key="3">
    <source>
        <dbReference type="Proteomes" id="UP000681967"/>
    </source>
</evidence>
<feature type="compositionally biased region" description="Polar residues" evidence="1">
    <location>
        <begin position="93"/>
        <end position="114"/>
    </location>
</feature>
<dbReference type="EMBL" id="CAJOBH010241563">
    <property type="protein sequence ID" value="CAF5111157.1"/>
    <property type="molecule type" value="Genomic_DNA"/>
</dbReference>
<reference evidence="2" key="1">
    <citation type="submission" date="2021-02" db="EMBL/GenBank/DDBJ databases">
        <authorList>
            <person name="Nowell W R."/>
        </authorList>
    </citation>
    <scope>NUCLEOTIDE SEQUENCE</scope>
</reference>
<gene>
    <name evidence="2" type="ORF">BYL167_LOCUS65707</name>
</gene>
<evidence type="ECO:0000256" key="1">
    <source>
        <dbReference type="SAM" id="MobiDB-lite"/>
    </source>
</evidence>
<evidence type="ECO:0000313" key="2">
    <source>
        <dbReference type="EMBL" id="CAF5111157.1"/>
    </source>
</evidence>
<sequence>MQVMYTKRLISSINNDRDVNSSQSKRFRSSARFGRKKKVINGLSENNSRRKSNDEYCDNNNGQITACTPSESSISFSSSSPTSHNKENHRKSNFSLHSQGNGPRVTRSVNDISNVLGNKSSKKVLNTECE</sequence>
<proteinExistence type="predicted"/>
<feature type="compositionally biased region" description="Low complexity" evidence="1">
    <location>
        <begin position="70"/>
        <end position="83"/>
    </location>
</feature>
<feature type="region of interest" description="Disordered" evidence="1">
    <location>
        <begin position="16"/>
        <end position="114"/>
    </location>
</feature>
<feature type="compositionally biased region" description="Basic residues" evidence="1">
    <location>
        <begin position="25"/>
        <end position="39"/>
    </location>
</feature>
<protein>
    <submittedName>
        <fullName evidence="2">Uncharacterized protein</fullName>
    </submittedName>
</protein>
<feature type="non-terminal residue" evidence="2">
    <location>
        <position position="1"/>
    </location>
</feature>
<dbReference type="AlphaFoldDB" id="A0A8S3F953"/>
<comment type="caution">
    <text evidence="2">The sequence shown here is derived from an EMBL/GenBank/DDBJ whole genome shotgun (WGS) entry which is preliminary data.</text>
</comment>
<dbReference type="Proteomes" id="UP000681967">
    <property type="component" value="Unassembled WGS sequence"/>
</dbReference>
<name>A0A8S3F953_9BILA</name>
<feature type="compositionally biased region" description="Polar residues" evidence="1">
    <location>
        <begin position="58"/>
        <end position="69"/>
    </location>
</feature>